<dbReference type="GO" id="GO:0005743">
    <property type="term" value="C:mitochondrial inner membrane"/>
    <property type="evidence" value="ECO:0007669"/>
    <property type="project" value="TreeGrafter"/>
</dbReference>
<keyword evidence="2" id="KW-0472">Membrane</keyword>
<dbReference type="Pfam" id="PF00415">
    <property type="entry name" value="RCC1"/>
    <property type="match status" value="1"/>
</dbReference>
<protein>
    <submittedName>
        <fullName evidence="3">Regulator of chromosome condensation 1/beta-lactamase-inhibitor protein II</fullName>
    </submittedName>
</protein>
<keyword evidence="2" id="KW-1133">Transmembrane helix</keyword>
<dbReference type="InterPro" id="IPR000408">
    <property type="entry name" value="Reg_chr_condens"/>
</dbReference>
<sequence>MFRHSWRAQTARLPWAYKKSVPARSALIASSVVVASVLWYSRHTVLHNDALEPLVPEPRTTAWSSWSVSPADTSGTLKTLVWGSNRAKILSPLLPISITIRKPFVATWLDNVALRDLALHERHAACVDVCGDVYQWGEGYASTGLEGGPTRTLSGKGIVKLQLTDRRVFALSESGKVYVLDSRASNQALMEPPTSPWWKFWHSPQLIDFAELKPQHSFGWGERFVSISSGRDHLLALTSTGRTYACPINKDANACGQLGTNLWSPANIPKSIASPSYTAATSYTGQLPATDPQSGANNDDIRFCTTLFELPVLKGINIVQVAAGTRSSFARTQAGQVLAWGANEHGQLGLGIKVSPDSITIPTEVVLWPTLSQQSSTRCLGVYAGGDLTGFTVERAPENEAATVELLMCGDGQWGGLGNNLFSSAQGTPVRVKSLSGLVEYNDATQRLQCIVPQSINISQTGHVLATLDPTSGGRDLRAWGRNHDSELGNGKKANAPSPMPVELAEGRLLLQRKTLVKAVRDLRGNSRRVALVEQVAAAGPGCTVVYWTPV</sequence>
<keyword evidence="4" id="KW-1185">Reference proteome</keyword>
<accession>A0AAD6UGD8</accession>
<evidence type="ECO:0000313" key="3">
    <source>
        <dbReference type="EMBL" id="KAJ7098096.1"/>
    </source>
</evidence>
<reference evidence="3" key="1">
    <citation type="submission" date="2023-03" db="EMBL/GenBank/DDBJ databases">
        <title>Massive genome expansion in bonnet fungi (Mycena s.s.) driven by repeated elements and novel gene families across ecological guilds.</title>
        <authorList>
            <consortium name="Lawrence Berkeley National Laboratory"/>
            <person name="Harder C.B."/>
            <person name="Miyauchi S."/>
            <person name="Viragh M."/>
            <person name="Kuo A."/>
            <person name="Thoen E."/>
            <person name="Andreopoulos B."/>
            <person name="Lu D."/>
            <person name="Skrede I."/>
            <person name="Drula E."/>
            <person name="Henrissat B."/>
            <person name="Morin E."/>
            <person name="Kohler A."/>
            <person name="Barry K."/>
            <person name="LaButti K."/>
            <person name="Morin E."/>
            <person name="Salamov A."/>
            <person name="Lipzen A."/>
            <person name="Mereny Z."/>
            <person name="Hegedus B."/>
            <person name="Baldrian P."/>
            <person name="Stursova M."/>
            <person name="Weitz H."/>
            <person name="Taylor A."/>
            <person name="Grigoriev I.V."/>
            <person name="Nagy L.G."/>
            <person name="Martin F."/>
            <person name="Kauserud H."/>
        </authorList>
    </citation>
    <scope>NUCLEOTIDE SEQUENCE</scope>
    <source>
        <strain evidence="3">CBHHK173m</strain>
    </source>
</reference>
<evidence type="ECO:0000256" key="1">
    <source>
        <dbReference type="PROSITE-ProRule" id="PRU00235"/>
    </source>
</evidence>
<gene>
    <name evidence="3" type="ORF">B0H15DRAFT_824082</name>
</gene>
<dbReference type="PANTHER" id="PTHR47563">
    <property type="entry name" value="PROTEIN FMP25, MITOCHONDRIAL"/>
    <property type="match status" value="1"/>
</dbReference>
<evidence type="ECO:0000256" key="2">
    <source>
        <dbReference type="SAM" id="Phobius"/>
    </source>
</evidence>
<dbReference type="InterPro" id="IPR009091">
    <property type="entry name" value="RCC1/BLIP-II"/>
</dbReference>
<name>A0AAD6UGD8_9AGAR</name>
<proteinExistence type="predicted"/>
<dbReference type="PANTHER" id="PTHR47563:SF1">
    <property type="entry name" value="PROTEIN FMP25, MITOCHONDRIAL"/>
    <property type="match status" value="1"/>
</dbReference>
<feature type="transmembrane region" description="Helical" evidence="2">
    <location>
        <begin position="21"/>
        <end position="40"/>
    </location>
</feature>
<dbReference type="Proteomes" id="UP001222325">
    <property type="component" value="Unassembled WGS sequence"/>
</dbReference>
<dbReference type="SUPFAM" id="SSF50985">
    <property type="entry name" value="RCC1/BLIP-II"/>
    <property type="match status" value="1"/>
</dbReference>
<evidence type="ECO:0000313" key="4">
    <source>
        <dbReference type="Proteomes" id="UP001222325"/>
    </source>
</evidence>
<dbReference type="EMBL" id="JARJCN010000009">
    <property type="protein sequence ID" value="KAJ7098096.1"/>
    <property type="molecule type" value="Genomic_DNA"/>
</dbReference>
<feature type="repeat" description="RCC1" evidence="1">
    <location>
        <begin position="335"/>
        <end position="395"/>
    </location>
</feature>
<dbReference type="AlphaFoldDB" id="A0AAD6UGD8"/>
<dbReference type="PROSITE" id="PS50012">
    <property type="entry name" value="RCC1_3"/>
    <property type="match status" value="1"/>
</dbReference>
<dbReference type="InterPro" id="IPR053245">
    <property type="entry name" value="MitoProcess-Associated"/>
</dbReference>
<dbReference type="Gene3D" id="2.130.10.30">
    <property type="entry name" value="Regulator of chromosome condensation 1/beta-lactamase-inhibitor protein II"/>
    <property type="match status" value="1"/>
</dbReference>
<comment type="caution">
    <text evidence="3">The sequence shown here is derived from an EMBL/GenBank/DDBJ whole genome shotgun (WGS) entry which is preliminary data.</text>
</comment>
<organism evidence="3 4">
    <name type="scientific">Mycena belliarum</name>
    <dbReference type="NCBI Taxonomy" id="1033014"/>
    <lineage>
        <taxon>Eukaryota</taxon>
        <taxon>Fungi</taxon>
        <taxon>Dikarya</taxon>
        <taxon>Basidiomycota</taxon>
        <taxon>Agaricomycotina</taxon>
        <taxon>Agaricomycetes</taxon>
        <taxon>Agaricomycetidae</taxon>
        <taxon>Agaricales</taxon>
        <taxon>Marasmiineae</taxon>
        <taxon>Mycenaceae</taxon>
        <taxon>Mycena</taxon>
    </lineage>
</organism>
<keyword evidence="2" id="KW-0812">Transmembrane</keyword>
<dbReference type="GO" id="GO:0034551">
    <property type="term" value="P:mitochondrial respiratory chain complex III assembly"/>
    <property type="evidence" value="ECO:0007669"/>
    <property type="project" value="TreeGrafter"/>
</dbReference>